<dbReference type="EMBL" id="FXAO01000009">
    <property type="protein sequence ID" value="SMG48604.1"/>
    <property type="molecule type" value="Genomic_DNA"/>
</dbReference>
<dbReference type="Pfam" id="PF14376">
    <property type="entry name" value="Haem_bd"/>
    <property type="match status" value="1"/>
</dbReference>
<reference evidence="3" key="1">
    <citation type="submission" date="2017-04" db="EMBL/GenBank/DDBJ databases">
        <authorList>
            <person name="Varghese N."/>
            <person name="Submissions S."/>
        </authorList>
    </citation>
    <scope>NUCLEOTIDE SEQUENCE [LARGE SCALE GENOMIC DNA]</scope>
    <source>
        <strain evidence="3">DSM 19835</strain>
    </source>
</reference>
<name>A0A1X7L557_9FLAO</name>
<dbReference type="GO" id="GO:0020037">
    <property type="term" value="F:heme binding"/>
    <property type="evidence" value="ECO:0007669"/>
    <property type="project" value="InterPro"/>
</dbReference>
<accession>A0A1X7L557</accession>
<dbReference type="SMART" id="SM01235">
    <property type="entry name" value="Haem_bd"/>
    <property type="match status" value="1"/>
</dbReference>
<gene>
    <name evidence="2" type="ORF">SAMN03080602_03772</name>
</gene>
<keyword evidence="3" id="KW-1185">Reference proteome</keyword>
<evidence type="ECO:0000313" key="2">
    <source>
        <dbReference type="EMBL" id="SMG48604.1"/>
    </source>
</evidence>
<organism evidence="2 3">
    <name type="scientific">Arenibacter troitsensis</name>
    <dbReference type="NCBI Taxonomy" id="188872"/>
    <lineage>
        <taxon>Bacteria</taxon>
        <taxon>Pseudomonadati</taxon>
        <taxon>Bacteroidota</taxon>
        <taxon>Flavobacteriia</taxon>
        <taxon>Flavobacteriales</taxon>
        <taxon>Flavobacteriaceae</taxon>
        <taxon>Arenibacter</taxon>
    </lineage>
</organism>
<proteinExistence type="predicted"/>
<dbReference type="STRING" id="188872.SAMN03080602_03772"/>
<dbReference type="GO" id="GO:0009055">
    <property type="term" value="F:electron transfer activity"/>
    <property type="evidence" value="ECO:0007669"/>
    <property type="project" value="InterPro"/>
</dbReference>
<evidence type="ECO:0000259" key="1">
    <source>
        <dbReference type="SMART" id="SM01235"/>
    </source>
</evidence>
<feature type="domain" description="Haem-binding" evidence="1">
    <location>
        <begin position="5"/>
        <end position="140"/>
    </location>
</feature>
<dbReference type="Proteomes" id="UP000193420">
    <property type="component" value="Unassembled WGS sequence"/>
</dbReference>
<protein>
    <submittedName>
        <fullName evidence="2">Haem-binding domain-containing protein</fullName>
    </submittedName>
</protein>
<dbReference type="SUPFAM" id="SSF46626">
    <property type="entry name" value="Cytochrome c"/>
    <property type="match status" value="1"/>
</dbReference>
<dbReference type="InterPro" id="IPR025992">
    <property type="entry name" value="Haem-bd"/>
</dbReference>
<sequence>MIFFLVVMVGIQFIPTNPNQSDVVPDTDFMLVNKVPSKIRGIIEVSCYDCHSNNTKYPWYNKIQPAAWYLESHINEGKSVLNFNEWGTLSDRRKKSKLKSIKSQIKNGKMPMQSYTFIHKDATLSGDDRTYIAKYLQELSSSIK</sequence>
<evidence type="ECO:0000313" key="3">
    <source>
        <dbReference type="Proteomes" id="UP000193420"/>
    </source>
</evidence>
<dbReference type="AlphaFoldDB" id="A0A1X7L557"/>
<dbReference type="InterPro" id="IPR036909">
    <property type="entry name" value="Cyt_c-like_dom_sf"/>
</dbReference>